<sequence>MKKYMVTLALLAASMHYSQIGIGNDGGNRPIASPAMASMAKYSDMPVSLASGLPEIGLPLLNVPLVDKGIQYPLSLSYHSDNQIVSDVASGWSFFGTGVIYKKIIDKLDECFDRPDLEGHVNNEFDDLYYYNFPGGSGKFRIKRDVANNTFSLINLTPDHLKIEYTRDNTNLSTFKADGFTITTDNGYKYFFNEFDKGYYKCRSYAGDLPFSYKPAYFLTRIMSPLGREVASMTYDSKYDEFNNIKSSKLKTISTLNGVVELNYTYDEALKTTVNDPYSLQGITVKNLAGETVYSYEFNYSIADKPDKVADRKRMLNYVRKNDKNGQKIEQTAFVYNAGGNLSKIISPTGGTTEYVYENNEKFFNFNDPAYLDYLDRYDYNPDFQYEYSRFTTPLDSEQNLVYSFTIPGDAAKERNYKLFLQVSKYTRPPREEGPGIPGDPNFPSIPIPVEHGLTFKLKRDNVEIRSIKVSTKEFVGKQYEFTNYPGNYTLEIIPVTGTKGSGNFGIIDRAFKPGPYRNAAQATGRRIKNIKFYKNSTDTAPERTINYEYESFDLPNSTSGYEFYSEGDKSNASSSYIIYNNVKVFETGKGYIKNRFLTANDFPKYQSGGDQLYPIYFWPYYRITKQGLPFKKEIYNEQNTLLASEENTYDLDYYSTDEYALNAGSGKIFSKPAYVKKTMNKSTVYYPGGKKMETSSETQFEGISFKPVYSKSEADGDVMEKLMTYPVNLPEYSHLEAAYMVNSPVIVEEKKNGKPVAKAITKFAAPSLLPTSVVSVNSLGESREDMKMEIYNNIGNLVQYRGITGLPVTLIYGYNKSLVIAKIEGATLAEVSPYTADIIRTSNADHATTNSEYLLVQALEVFRKNPAVAKYPVTTYTYDPPIGLTSMTSPSGMKEVYEYDSAGRLKTTKRIDLDANGVEVPKKVSEYQYNYKQ</sequence>
<evidence type="ECO:0000313" key="2">
    <source>
        <dbReference type="Proteomes" id="UP000278288"/>
    </source>
</evidence>
<evidence type="ECO:0000313" key="1">
    <source>
        <dbReference type="EMBL" id="AZA89439.1"/>
    </source>
</evidence>
<gene>
    <name evidence="1" type="ORF">EG343_01740</name>
</gene>
<protein>
    <recommendedName>
        <fullName evidence="3">YD repeat-containing protein</fullName>
    </recommendedName>
</protein>
<dbReference type="Gene3D" id="2.180.10.10">
    <property type="entry name" value="RHS repeat-associated core"/>
    <property type="match status" value="1"/>
</dbReference>
<dbReference type="EMBL" id="CP033923">
    <property type="protein sequence ID" value="AZA89439.1"/>
    <property type="molecule type" value="Genomic_DNA"/>
</dbReference>
<dbReference type="KEGG" id="cnk:EG343_01740"/>
<reference evidence="1 2" key="1">
    <citation type="submission" date="2018-11" db="EMBL/GenBank/DDBJ databases">
        <title>Proposal to divide the Flavobacteriaceae and reorganize its genera based on Amino Acid Identity values calculated from whole genome sequences.</title>
        <authorList>
            <person name="Nicholson A.C."/>
            <person name="Gulvik C.A."/>
            <person name="Whitney A.M."/>
            <person name="Humrighouse B.W."/>
            <person name="Bell M."/>
            <person name="Holmes B."/>
            <person name="Steigerwalt A.G."/>
            <person name="Villarma A."/>
            <person name="Sheth M."/>
            <person name="Batra D."/>
            <person name="Pryor J."/>
            <person name="Bernardet J.-F."/>
            <person name="Hugo C."/>
            <person name="Kampfer P."/>
            <person name="Newman J."/>
            <person name="McQuiston J.R."/>
        </authorList>
    </citation>
    <scope>NUCLEOTIDE SEQUENCE [LARGE SCALE GENOMIC DNA]</scope>
    <source>
        <strain evidence="1 2">G0041</strain>
    </source>
</reference>
<proteinExistence type="predicted"/>
<dbReference type="AlphaFoldDB" id="A0AAD0YJ51"/>
<dbReference type="RefSeq" id="WP_123855917.1">
    <property type="nucleotide sequence ID" value="NZ_CP033923.1"/>
</dbReference>
<keyword evidence="2" id="KW-1185">Reference proteome</keyword>
<evidence type="ECO:0008006" key="3">
    <source>
        <dbReference type="Google" id="ProtNLM"/>
    </source>
</evidence>
<accession>A0AAD0YJ51</accession>
<name>A0AAD0YJ51_CHRNA</name>
<organism evidence="1 2">
    <name type="scientific">Chryseobacterium nakagawai</name>
    <dbReference type="NCBI Taxonomy" id="1241982"/>
    <lineage>
        <taxon>Bacteria</taxon>
        <taxon>Pseudomonadati</taxon>
        <taxon>Bacteroidota</taxon>
        <taxon>Flavobacteriia</taxon>
        <taxon>Flavobacteriales</taxon>
        <taxon>Weeksellaceae</taxon>
        <taxon>Chryseobacterium group</taxon>
        <taxon>Chryseobacterium</taxon>
    </lineage>
</organism>
<dbReference type="Proteomes" id="UP000278288">
    <property type="component" value="Chromosome"/>
</dbReference>